<comment type="caution">
    <text evidence="2">The sequence shown here is derived from an EMBL/GenBank/DDBJ whole genome shotgun (WGS) entry which is preliminary data.</text>
</comment>
<name>A0A2G8S4L4_9APHY</name>
<organism evidence="2 3">
    <name type="scientific">Ganoderma sinense ZZ0214-1</name>
    <dbReference type="NCBI Taxonomy" id="1077348"/>
    <lineage>
        <taxon>Eukaryota</taxon>
        <taxon>Fungi</taxon>
        <taxon>Dikarya</taxon>
        <taxon>Basidiomycota</taxon>
        <taxon>Agaricomycotina</taxon>
        <taxon>Agaricomycetes</taxon>
        <taxon>Polyporales</taxon>
        <taxon>Polyporaceae</taxon>
        <taxon>Ganoderma</taxon>
    </lineage>
</organism>
<dbReference type="EMBL" id="AYKW01000023">
    <property type="protein sequence ID" value="PIL28713.1"/>
    <property type="molecule type" value="Genomic_DNA"/>
</dbReference>
<feature type="compositionally biased region" description="Polar residues" evidence="1">
    <location>
        <begin position="33"/>
        <end position="42"/>
    </location>
</feature>
<feature type="region of interest" description="Disordered" evidence="1">
    <location>
        <begin position="15"/>
        <end position="42"/>
    </location>
</feature>
<accession>A0A2G8S4L4</accession>
<reference evidence="2 3" key="1">
    <citation type="journal article" date="2015" name="Sci. Rep.">
        <title>Chromosome-level genome map provides insights into diverse defense mechanisms in the medicinal fungus Ganoderma sinense.</title>
        <authorList>
            <person name="Zhu Y."/>
            <person name="Xu J."/>
            <person name="Sun C."/>
            <person name="Zhou S."/>
            <person name="Xu H."/>
            <person name="Nelson D.R."/>
            <person name="Qian J."/>
            <person name="Song J."/>
            <person name="Luo H."/>
            <person name="Xiang L."/>
            <person name="Li Y."/>
            <person name="Xu Z."/>
            <person name="Ji A."/>
            <person name="Wang L."/>
            <person name="Lu S."/>
            <person name="Hayward A."/>
            <person name="Sun W."/>
            <person name="Li X."/>
            <person name="Schwartz D.C."/>
            <person name="Wang Y."/>
            <person name="Chen S."/>
        </authorList>
    </citation>
    <scope>NUCLEOTIDE SEQUENCE [LARGE SCALE GENOMIC DNA]</scope>
    <source>
        <strain evidence="2 3">ZZ0214-1</strain>
    </source>
</reference>
<evidence type="ECO:0000313" key="2">
    <source>
        <dbReference type="EMBL" id="PIL28713.1"/>
    </source>
</evidence>
<dbReference type="Proteomes" id="UP000230002">
    <property type="component" value="Unassembled WGS sequence"/>
</dbReference>
<proteinExistence type="predicted"/>
<keyword evidence="3" id="KW-1185">Reference proteome</keyword>
<gene>
    <name evidence="2" type="ORF">GSI_08757</name>
</gene>
<protein>
    <submittedName>
        <fullName evidence="2">Uncharacterized protein</fullName>
    </submittedName>
</protein>
<feature type="region of interest" description="Disordered" evidence="1">
    <location>
        <begin position="72"/>
        <end position="97"/>
    </location>
</feature>
<sequence>MSLNLLAEVRDATVGVAGPAEESTRGMMPGSSMPENNVTGPSLQNVSQAELRARAATPPGLVLNVADPVATTASARQEAPAGQARAEGPGATHSAQMAAASLNQNPALEVAISTFQ</sequence>
<evidence type="ECO:0000313" key="3">
    <source>
        <dbReference type="Proteomes" id="UP000230002"/>
    </source>
</evidence>
<dbReference type="AlphaFoldDB" id="A0A2G8S4L4"/>
<evidence type="ECO:0000256" key="1">
    <source>
        <dbReference type="SAM" id="MobiDB-lite"/>
    </source>
</evidence>